<dbReference type="VEuPathDB" id="FungiDB:SPSK_10163"/>
<dbReference type="RefSeq" id="XP_016588381.1">
    <property type="nucleotide sequence ID" value="XM_016736714.1"/>
</dbReference>
<name>A0A0F2MA45_SPOSC</name>
<accession>A0A0F2MA45</accession>
<evidence type="ECO:0000313" key="2">
    <source>
        <dbReference type="Proteomes" id="UP000033710"/>
    </source>
</evidence>
<comment type="caution">
    <text evidence="1">The sequence shown here is derived from an EMBL/GenBank/DDBJ whole genome shotgun (WGS) entry which is preliminary data.</text>
</comment>
<gene>
    <name evidence="1" type="ORF">SPSK_10163</name>
</gene>
<sequence>MDAVEELGRDGDERDERDARCWPCEAFVTDEVATLALRALPDVLRTLRIDWRDIGGGGSRPKKTRMWWWRWVGDEKGKRVGRGVGG</sequence>
<dbReference type="GeneID" id="27671991"/>
<organism evidence="1 2">
    <name type="scientific">Sporothrix schenckii 1099-18</name>
    <dbReference type="NCBI Taxonomy" id="1397361"/>
    <lineage>
        <taxon>Eukaryota</taxon>
        <taxon>Fungi</taxon>
        <taxon>Dikarya</taxon>
        <taxon>Ascomycota</taxon>
        <taxon>Pezizomycotina</taxon>
        <taxon>Sordariomycetes</taxon>
        <taxon>Sordariomycetidae</taxon>
        <taxon>Ophiostomatales</taxon>
        <taxon>Ophiostomataceae</taxon>
        <taxon>Sporothrix</taxon>
    </lineage>
</organism>
<dbReference type="EMBL" id="AXCR01000007">
    <property type="protein sequence ID" value="KJR85705.1"/>
    <property type="molecule type" value="Genomic_DNA"/>
</dbReference>
<dbReference type="AlphaFoldDB" id="A0A0F2MA45"/>
<dbReference type="KEGG" id="ssck:SPSK_10163"/>
<evidence type="ECO:0000313" key="1">
    <source>
        <dbReference type="EMBL" id="KJR85705.1"/>
    </source>
</evidence>
<dbReference type="Proteomes" id="UP000033710">
    <property type="component" value="Unassembled WGS sequence"/>
</dbReference>
<reference evidence="1 2" key="2">
    <citation type="journal article" date="2015" name="Eukaryot. Cell">
        <title>Asexual propagation of a virulent clone complex in a human and feline outbreak of sporotrichosis.</title>
        <authorList>
            <person name="Teixeira Mde M."/>
            <person name="Rodrigues A.M."/>
            <person name="Tsui C.K."/>
            <person name="de Almeida L.G."/>
            <person name="Van Diepeningen A.D."/>
            <person name="van den Ende B.G."/>
            <person name="Fernandes G.F."/>
            <person name="Kano R."/>
            <person name="Hamelin R.C."/>
            <person name="Lopes-Bezerra L.M."/>
            <person name="Vasconcelos A.T."/>
            <person name="de Hoog S."/>
            <person name="de Camargo Z.P."/>
            <person name="Felipe M.S."/>
        </authorList>
    </citation>
    <scope>NUCLEOTIDE SEQUENCE [LARGE SCALE GENOMIC DNA]</scope>
    <source>
        <strain evidence="1 2">1099-18</strain>
    </source>
</reference>
<protein>
    <submittedName>
        <fullName evidence="1">Uncharacterized protein</fullName>
    </submittedName>
</protein>
<reference evidence="1 2" key="1">
    <citation type="journal article" date="2014" name="BMC Genomics">
        <title>Comparative genomics of the major fungal agents of human and animal Sporotrichosis: Sporothrix schenckii and Sporothrix brasiliensis.</title>
        <authorList>
            <person name="Teixeira M.M."/>
            <person name="de Almeida L.G."/>
            <person name="Kubitschek-Barreira P."/>
            <person name="Alves F.L."/>
            <person name="Kioshima E.S."/>
            <person name="Abadio A.K."/>
            <person name="Fernandes L."/>
            <person name="Derengowski L.S."/>
            <person name="Ferreira K.S."/>
            <person name="Souza R.C."/>
            <person name="Ruiz J.C."/>
            <person name="de Andrade N.C."/>
            <person name="Paes H.C."/>
            <person name="Nicola A.M."/>
            <person name="Albuquerque P."/>
            <person name="Gerber A.L."/>
            <person name="Martins V.P."/>
            <person name="Peconick L.D."/>
            <person name="Neto A.V."/>
            <person name="Chaucanez C.B."/>
            <person name="Silva P.A."/>
            <person name="Cunha O.L."/>
            <person name="de Oliveira F.F."/>
            <person name="dos Santos T.C."/>
            <person name="Barros A.L."/>
            <person name="Soares M.A."/>
            <person name="de Oliveira L.M."/>
            <person name="Marini M.M."/>
            <person name="Villalobos-Duno H."/>
            <person name="Cunha M.M."/>
            <person name="de Hoog S."/>
            <person name="da Silveira J.F."/>
            <person name="Henrissat B."/>
            <person name="Nino-Vega G.A."/>
            <person name="Cisalpino P.S."/>
            <person name="Mora-Montes H.M."/>
            <person name="Almeida S.R."/>
            <person name="Stajich J.E."/>
            <person name="Lopes-Bezerra L.M."/>
            <person name="Vasconcelos A.T."/>
            <person name="Felipe M.S."/>
        </authorList>
    </citation>
    <scope>NUCLEOTIDE SEQUENCE [LARGE SCALE GENOMIC DNA]</scope>
    <source>
        <strain evidence="1 2">1099-18</strain>
    </source>
</reference>
<proteinExistence type="predicted"/>